<evidence type="ECO:0000313" key="3">
    <source>
        <dbReference type="Proteomes" id="UP001316803"/>
    </source>
</evidence>
<comment type="caution">
    <text evidence="2">The sequence shown here is derived from an EMBL/GenBank/DDBJ whole genome shotgun (WGS) entry which is preliminary data.</text>
</comment>
<evidence type="ECO:0000256" key="1">
    <source>
        <dbReference type="SAM" id="MobiDB-lite"/>
    </source>
</evidence>
<accession>A0AAN8I5C0</accession>
<dbReference type="EMBL" id="JAKLMC020000007">
    <property type="protein sequence ID" value="KAK5955292.1"/>
    <property type="molecule type" value="Genomic_DNA"/>
</dbReference>
<protein>
    <submittedName>
        <fullName evidence="2">Uncharacterized protein</fullName>
    </submittedName>
</protein>
<gene>
    <name evidence="2" type="ORF">OHC33_003974</name>
</gene>
<sequence>MAPRLATLSTDVPNAAIRVVRPRDVGSQTTFHLLPPDTHTRFFNSDTFEQQFTQRLPDEVTIIDPLGRSAMFTTGPSRYDDDFHVRGQIEEGILTLSTAAERTAKVFSRLTGAPKRAEVEVGMHFRRDGYVVFRALGDWKWLLKGQEMDEVAVRVTTFTAAHALSKQGDPGGSLGARIDQELAASLPPSYNASYERAGLPEPDTKGSGSRRI</sequence>
<evidence type="ECO:0000313" key="2">
    <source>
        <dbReference type="EMBL" id="KAK5955292.1"/>
    </source>
</evidence>
<organism evidence="2 3">
    <name type="scientific">Knufia fluminis</name>
    <dbReference type="NCBI Taxonomy" id="191047"/>
    <lineage>
        <taxon>Eukaryota</taxon>
        <taxon>Fungi</taxon>
        <taxon>Dikarya</taxon>
        <taxon>Ascomycota</taxon>
        <taxon>Pezizomycotina</taxon>
        <taxon>Eurotiomycetes</taxon>
        <taxon>Chaetothyriomycetidae</taxon>
        <taxon>Chaetothyriales</taxon>
        <taxon>Trichomeriaceae</taxon>
        <taxon>Knufia</taxon>
    </lineage>
</organism>
<reference evidence="2 3" key="1">
    <citation type="submission" date="2022-12" db="EMBL/GenBank/DDBJ databases">
        <title>Genomic features and morphological characterization of a novel Knufia sp. strain isolated from spacecraft assembly facility.</title>
        <authorList>
            <person name="Teixeira M."/>
            <person name="Chander A.M."/>
            <person name="Stajich J.E."/>
            <person name="Venkateswaran K."/>
        </authorList>
    </citation>
    <scope>NUCLEOTIDE SEQUENCE [LARGE SCALE GENOMIC DNA]</scope>
    <source>
        <strain evidence="2 3">FJI-L2-BK-P2</strain>
    </source>
</reference>
<proteinExistence type="predicted"/>
<keyword evidence="3" id="KW-1185">Reference proteome</keyword>
<dbReference type="Proteomes" id="UP001316803">
    <property type="component" value="Unassembled WGS sequence"/>
</dbReference>
<feature type="region of interest" description="Disordered" evidence="1">
    <location>
        <begin position="191"/>
        <end position="212"/>
    </location>
</feature>
<name>A0AAN8I5C0_9EURO</name>
<dbReference type="AlphaFoldDB" id="A0AAN8I5C0"/>